<feature type="domain" description="N-acetyltransferase" evidence="2">
    <location>
        <begin position="40"/>
        <end position="229"/>
    </location>
</feature>
<protein>
    <submittedName>
        <fullName evidence="3">Acetyltransferase GNAT domain containing protein</fullName>
    </submittedName>
</protein>
<organism evidence="3 4">
    <name type="scientific">Nitzschia inconspicua</name>
    <dbReference type="NCBI Taxonomy" id="303405"/>
    <lineage>
        <taxon>Eukaryota</taxon>
        <taxon>Sar</taxon>
        <taxon>Stramenopiles</taxon>
        <taxon>Ochrophyta</taxon>
        <taxon>Bacillariophyta</taxon>
        <taxon>Bacillariophyceae</taxon>
        <taxon>Bacillariophycidae</taxon>
        <taxon>Bacillariales</taxon>
        <taxon>Bacillariaceae</taxon>
        <taxon>Nitzschia</taxon>
    </lineage>
</organism>
<dbReference type="PANTHER" id="PTHR47426:SF3">
    <property type="entry name" value="GCN5-RELATED N-ACETYLTRANSFERASE 6, CHLOROPLASTIC"/>
    <property type="match status" value="1"/>
</dbReference>
<dbReference type="GO" id="GO:0016747">
    <property type="term" value="F:acyltransferase activity, transferring groups other than amino-acyl groups"/>
    <property type="evidence" value="ECO:0007669"/>
    <property type="project" value="InterPro"/>
</dbReference>
<reference evidence="3" key="2">
    <citation type="submission" date="2021-04" db="EMBL/GenBank/DDBJ databases">
        <authorList>
            <person name="Podell S."/>
        </authorList>
    </citation>
    <scope>NUCLEOTIDE SEQUENCE</scope>
    <source>
        <strain evidence="3">Hildebrandi</strain>
    </source>
</reference>
<feature type="chain" id="PRO_5039908760" evidence="1">
    <location>
        <begin position="30"/>
        <end position="230"/>
    </location>
</feature>
<accession>A0A9K3L7Y0</accession>
<dbReference type="AlphaFoldDB" id="A0A9K3L7Y0"/>
<dbReference type="PANTHER" id="PTHR47426">
    <property type="entry name" value="ACYL-COA N-ACYLTRANSFERASES (NAT) SUPERFAMILY PROTEIN"/>
    <property type="match status" value="1"/>
</dbReference>
<feature type="signal peptide" evidence="1">
    <location>
        <begin position="1"/>
        <end position="29"/>
    </location>
</feature>
<dbReference type="OrthoDB" id="46406at2759"/>
<evidence type="ECO:0000259" key="2">
    <source>
        <dbReference type="PROSITE" id="PS51186"/>
    </source>
</evidence>
<dbReference type="Proteomes" id="UP000693970">
    <property type="component" value="Unassembled WGS sequence"/>
</dbReference>
<sequence length="230" mass="25826">MVQGQLLVHVWSFWMLRQAIFSHVTPIAALSPSSISSSQFTYRMAKNADLPGVAQLLRDTFESDDQNRDSTKAKEIEQGLQRRMTEMKSTPLPHAFLVATPSDLVGTKSPDGIAAFLELGTMPSPISIEKEWNGVNVFTRPELPYVANLVVSESTRRQKVGYTMVQLAIKIAKKWCDGSSDAFLFLSVDHDNQGALSFYERLGFERMDLSTSQKALPTISKVYLKKFLFR</sequence>
<comment type="caution">
    <text evidence="3">The sequence shown here is derived from an EMBL/GenBank/DDBJ whole genome shotgun (WGS) entry which is preliminary data.</text>
</comment>
<gene>
    <name evidence="3" type="ORF">IV203_001107</name>
</gene>
<name>A0A9K3L7Y0_9STRA</name>
<dbReference type="InterPro" id="IPR000182">
    <property type="entry name" value="GNAT_dom"/>
</dbReference>
<dbReference type="Pfam" id="PF00583">
    <property type="entry name" value="Acetyltransf_1"/>
    <property type="match status" value="1"/>
</dbReference>
<evidence type="ECO:0000313" key="4">
    <source>
        <dbReference type="Proteomes" id="UP000693970"/>
    </source>
</evidence>
<evidence type="ECO:0000256" key="1">
    <source>
        <dbReference type="SAM" id="SignalP"/>
    </source>
</evidence>
<dbReference type="EMBL" id="JAGRRH010000015">
    <property type="protein sequence ID" value="KAG7356421.1"/>
    <property type="molecule type" value="Genomic_DNA"/>
</dbReference>
<dbReference type="PROSITE" id="PS51186">
    <property type="entry name" value="GNAT"/>
    <property type="match status" value="1"/>
</dbReference>
<proteinExistence type="predicted"/>
<reference evidence="3" key="1">
    <citation type="journal article" date="2021" name="Sci. Rep.">
        <title>Diploid genomic architecture of Nitzschia inconspicua, an elite biomass production diatom.</title>
        <authorList>
            <person name="Oliver A."/>
            <person name="Podell S."/>
            <person name="Pinowska A."/>
            <person name="Traller J.C."/>
            <person name="Smith S.R."/>
            <person name="McClure R."/>
            <person name="Beliaev A."/>
            <person name="Bohutskyi P."/>
            <person name="Hill E.A."/>
            <person name="Rabines A."/>
            <person name="Zheng H."/>
            <person name="Allen L.Z."/>
            <person name="Kuo A."/>
            <person name="Grigoriev I.V."/>
            <person name="Allen A.E."/>
            <person name="Hazlebeck D."/>
            <person name="Allen E.E."/>
        </authorList>
    </citation>
    <scope>NUCLEOTIDE SEQUENCE</scope>
    <source>
        <strain evidence="3">Hildebrandi</strain>
    </source>
</reference>
<evidence type="ECO:0000313" key="3">
    <source>
        <dbReference type="EMBL" id="KAG7356421.1"/>
    </source>
</evidence>
<keyword evidence="4" id="KW-1185">Reference proteome</keyword>
<keyword evidence="1" id="KW-0732">Signal</keyword>